<feature type="region of interest" description="Disordered" evidence="10">
    <location>
        <begin position="76"/>
        <end position="106"/>
    </location>
</feature>
<evidence type="ECO:0000256" key="10">
    <source>
        <dbReference type="SAM" id="MobiDB-lite"/>
    </source>
</evidence>
<evidence type="ECO:0000256" key="1">
    <source>
        <dbReference type="ARBA" id="ARBA00004286"/>
    </source>
</evidence>
<comment type="subcellular location">
    <subcellularLocation>
        <location evidence="1">Chromosome</location>
    </subcellularLocation>
    <subcellularLocation>
        <location evidence="2">Nucleus</location>
        <location evidence="2">Nucleolus</location>
    </subcellularLocation>
</comment>
<comment type="function">
    <text evidence="9">Required for proper chromosome segregation during mitosis and error-free mitotic progression.</text>
</comment>
<dbReference type="GO" id="GO:0005730">
    <property type="term" value="C:nucleolus"/>
    <property type="evidence" value="ECO:0007669"/>
    <property type="project" value="UniProtKB-SubCell"/>
</dbReference>
<evidence type="ECO:0000256" key="8">
    <source>
        <dbReference type="ARBA" id="ARBA00023242"/>
    </source>
</evidence>
<accession>A0A7J7IJP8</accession>
<dbReference type="AlphaFoldDB" id="A0A7J7IJP8"/>
<name>A0A7J7IJP8_9RHOD</name>
<evidence type="ECO:0000256" key="3">
    <source>
        <dbReference type="ARBA" id="ARBA00016738"/>
    </source>
</evidence>
<dbReference type="PANTHER" id="PTHR13557">
    <property type="entry name" value="COILED-COIL DOMAIN-CONTAINING PROTEIN 86"/>
    <property type="match status" value="1"/>
</dbReference>
<reference evidence="11 12" key="1">
    <citation type="journal article" date="2020" name="J. Phycol.">
        <title>Comparative genome analysis reveals Cyanidiococcus gen. nov., a new extremophilic red algal genus sister to Cyanidioschyzon (Cyanidioschyzonaceae, Rhodophyta).</title>
        <authorList>
            <person name="Liu S.-L."/>
            <person name="Chiang Y.-R."/>
            <person name="Yoon H.S."/>
            <person name="Fu H.-Y."/>
        </authorList>
    </citation>
    <scope>NUCLEOTIDE SEQUENCE [LARGE SCALE GENOMIC DNA]</scope>
    <source>
        <strain evidence="11 12">THAL066</strain>
    </source>
</reference>
<dbReference type="PANTHER" id="PTHR13557:SF1">
    <property type="entry name" value="COILED-COIL DOMAIN-CONTAINING PROTEIN 86"/>
    <property type="match status" value="1"/>
</dbReference>
<keyword evidence="6" id="KW-0164">Citrullination</keyword>
<protein>
    <recommendedName>
        <fullName evidence="3">Coiled-coil domain-containing protein 86</fullName>
    </recommendedName>
</protein>
<evidence type="ECO:0000256" key="2">
    <source>
        <dbReference type="ARBA" id="ARBA00004604"/>
    </source>
</evidence>
<keyword evidence="7" id="KW-0175">Coiled coil</keyword>
<evidence type="ECO:0000256" key="5">
    <source>
        <dbReference type="ARBA" id="ARBA00022553"/>
    </source>
</evidence>
<keyword evidence="4" id="KW-0158">Chromosome</keyword>
<sequence>METKNCIEPRSIDDNATSTKHLLVNTRRRGWRTPRTRRAKACLWKAKIQRKRTWSDKETERERLQTLRELERSLKEQLGEQRAAERERRARVQAEREANALRTGSHVQVVRSVSKIKRMSKKQQKLLRKVSLDAVPIR</sequence>
<evidence type="ECO:0000313" key="12">
    <source>
        <dbReference type="Proteomes" id="UP000530660"/>
    </source>
</evidence>
<dbReference type="EMBL" id="VWRR01000007">
    <property type="protein sequence ID" value="KAF6003315.1"/>
    <property type="molecule type" value="Genomic_DNA"/>
</dbReference>
<feature type="compositionally biased region" description="Basic and acidic residues" evidence="10">
    <location>
        <begin position="76"/>
        <end position="99"/>
    </location>
</feature>
<dbReference type="InterPro" id="IPR026570">
    <property type="entry name" value="CCDC86"/>
</dbReference>
<dbReference type="OrthoDB" id="10561977at2759"/>
<keyword evidence="12" id="KW-1185">Reference proteome</keyword>
<evidence type="ECO:0000256" key="6">
    <source>
        <dbReference type="ARBA" id="ARBA00022934"/>
    </source>
</evidence>
<dbReference type="Proteomes" id="UP000530660">
    <property type="component" value="Unassembled WGS sequence"/>
</dbReference>
<keyword evidence="5" id="KW-0597">Phosphoprotein</keyword>
<organism evidence="11 12">
    <name type="scientific">Cyanidiococcus yangmingshanensis</name>
    <dbReference type="NCBI Taxonomy" id="2690220"/>
    <lineage>
        <taxon>Eukaryota</taxon>
        <taxon>Rhodophyta</taxon>
        <taxon>Bangiophyceae</taxon>
        <taxon>Cyanidiales</taxon>
        <taxon>Cyanidiaceae</taxon>
        <taxon>Cyanidiococcus</taxon>
    </lineage>
</organism>
<comment type="caution">
    <text evidence="11">The sequence shown here is derived from an EMBL/GenBank/DDBJ whole genome shotgun (WGS) entry which is preliminary data.</text>
</comment>
<gene>
    <name evidence="11" type="ORF">F1559_003218</name>
</gene>
<evidence type="ECO:0000256" key="7">
    <source>
        <dbReference type="ARBA" id="ARBA00023054"/>
    </source>
</evidence>
<proteinExistence type="predicted"/>
<evidence type="ECO:0000256" key="9">
    <source>
        <dbReference type="ARBA" id="ARBA00093307"/>
    </source>
</evidence>
<keyword evidence="8" id="KW-0539">Nucleus</keyword>
<dbReference type="GO" id="GO:0005694">
    <property type="term" value="C:chromosome"/>
    <property type="evidence" value="ECO:0007669"/>
    <property type="project" value="UniProtKB-SubCell"/>
</dbReference>
<evidence type="ECO:0000256" key="4">
    <source>
        <dbReference type="ARBA" id="ARBA00022454"/>
    </source>
</evidence>
<evidence type="ECO:0000313" key="11">
    <source>
        <dbReference type="EMBL" id="KAF6003315.1"/>
    </source>
</evidence>